<evidence type="ECO:0000313" key="2">
    <source>
        <dbReference type="EMBL" id="PQO44739.1"/>
    </source>
</evidence>
<dbReference type="GO" id="GO:0016787">
    <property type="term" value="F:hydrolase activity"/>
    <property type="evidence" value="ECO:0007669"/>
    <property type="project" value="UniProtKB-ARBA"/>
</dbReference>
<comment type="caution">
    <text evidence="2">The sequence shown here is derived from an EMBL/GenBank/DDBJ whole genome shotgun (WGS) entry which is preliminary data.</text>
</comment>
<evidence type="ECO:0000313" key="3">
    <source>
        <dbReference type="Proteomes" id="UP000237819"/>
    </source>
</evidence>
<protein>
    <submittedName>
        <fullName evidence="2">Nucleotide pyrophosphatase</fullName>
    </submittedName>
</protein>
<feature type="chain" id="PRO_5015747559" evidence="1">
    <location>
        <begin position="36"/>
        <end position="319"/>
    </location>
</feature>
<feature type="signal peptide" evidence="1">
    <location>
        <begin position="1"/>
        <end position="35"/>
    </location>
</feature>
<dbReference type="PANTHER" id="PTHR10151:SF120">
    <property type="entry name" value="BIS(5'-ADENOSYL)-TRIPHOSPHATASE"/>
    <property type="match status" value="1"/>
</dbReference>
<dbReference type="InterPro" id="IPR017850">
    <property type="entry name" value="Alkaline_phosphatase_core_sf"/>
</dbReference>
<dbReference type="Proteomes" id="UP000237819">
    <property type="component" value="Unassembled WGS sequence"/>
</dbReference>
<organism evidence="2 3">
    <name type="scientific">Blastopirellula marina</name>
    <dbReference type="NCBI Taxonomy" id="124"/>
    <lineage>
        <taxon>Bacteria</taxon>
        <taxon>Pseudomonadati</taxon>
        <taxon>Planctomycetota</taxon>
        <taxon>Planctomycetia</taxon>
        <taxon>Pirellulales</taxon>
        <taxon>Pirellulaceae</taxon>
        <taxon>Blastopirellula</taxon>
    </lineage>
</organism>
<dbReference type="InterPro" id="IPR002591">
    <property type="entry name" value="Phosphodiest/P_Trfase"/>
</dbReference>
<dbReference type="EMBL" id="PUHZ01000018">
    <property type="protein sequence ID" value="PQO44739.1"/>
    <property type="molecule type" value="Genomic_DNA"/>
</dbReference>
<dbReference type="SUPFAM" id="SSF53649">
    <property type="entry name" value="Alkaline phosphatase-like"/>
    <property type="match status" value="1"/>
</dbReference>
<gene>
    <name evidence="2" type="ORF">C5Y93_18425</name>
</gene>
<reference evidence="2 3" key="1">
    <citation type="submission" date="2018-02" db="EMBL/GenBank/DDBJ databases">
        <title>Comparative genomes isolates from brazilian mangrove.</title>
        <authorList>
            <person name="Araujo J.E."/>
            <person name="Taketani R.G."/>
            <person name="Silva M.C.P."/>
            <person name="Loureco M.V."/>
            <person name="Andreote F.D."/>
        </authorList>
    </citation>
    <scope>NUCLEOTIDE SEQUENCE [LARGE SCALE GENOMIC DNA]</scope>
    <source>
        <strain evidence="2 3">Nap-Phe MGV</strain>
    </source>
</reference>
<keyword evidence="1" id="KW-0732">Signal</keyword>
<dbReference type="PANTHER" id="PTHR10151">
    <property type="entry name" value="ECTONUCLEOTIDE PYROPHOSPHATASE/PHOSPHODIESTERASE"/>
    <property type="match status" value="1"/>
</dbReference>
<sequence length="319" mass="34984">METSRSPVRCLWSHRPMRIPFLFAFVLLTAASSFAAEKEKHVLLLGIDGCRFDAVQKAKTPNLDRLVAGGIYSPSALILGDRYRKNDTISGPGWGSINTGVWADKHNVQGNEFKEPRFDKYPHFFHYVKQAYPDAKTVSIVDWDPIAKYIVSDADVSLSTKEEGGDVVASYAKGDEKSTAEAIRLIQELQPKAMMLYLGQVDETGHAHGFHPSVPQYVAAIETVDGLVGQVLDAINKRTDEEWLIVVTSDHGGEGRGHGGGHDNPNILHSFLIVSGEGAQKGKFDTQVYIVDAVPTLLTYLGVKLDDAWQLDGHAVGLK</sequence>
<name>A0A2S8GJW7_9BACT</name>
<dbReference type="Pfam" id="PF01663">
    <property type="entry name" value="Phosphodiest"/>
    <property type="match status" value="1"/>
</dbReference>
<dbReference type="Gene3D" id="3.40.720.10">
    <property type="entry name" value="Alkaline Phosphatase, subunit A"/>
    <property type="match status" value="2"/>
</dbReference>
<dbReference type="AlphaFoldDB" id="A0A2S8GJW7"/>
<evidence type="ECO:0000256" key="1">
    <source>
        <dbReference type="SAM" id="SignalP"/>
    </source>
</evidence>
<dbReference type="OrthoDB" id="1956004at2"/>
<accession>A0A2S8GJW7</accession>
<proteinExistence type="predicted"/>